<evidence type="ECO:0000259" key="1">
    <source>
        <dbReference type="Pfam" id="PF22400"/>
    </source>
</evidence>
<dbReference type="Proteomes" id="UP001595912">
    <property type="component" value="Unassembled WGS sequence"/>
</dbReference>
<protein>
    <submittedName>
        <fullName evidence="2">DUF6980 family protein</fullName>
    </submittedName>
</protein>
<organism evidence="2 3">
    <name type="scientific">Dactylosporangium cerinum</name>
    <dbReference type="NCBI Taxonomy" id="1434730"/>
    <lineage>
        <taxon>Bacteria</taxon>
        <taxon>Bacillati</taxon>
        <taxon>Actinomycetota</taxon>
        <taxon>Actinomycetes</taxon>
        <taxon>Micromonosporales</taxon>
        <taxon>Micromonosporaceae</taxon>
        <taxon>Dactylosporangium</taxon>
    </lineage>
</organism>
<feature type="domain" description="DUF6980" evidence="1">
    <location>
        <begin position="53"/>
        <end position="147"/>
    </location>
</feature>
<dbReference type="InterPro" id="IPR053918">
    <property type="entry name" value="DUF6980"/>
</dbReference>
<proteinExistence type="predicted"/>
<evidence type="ECO:0000313" key="2">
    <source>
        <dbReference type="EMBL" id="MFC4999987.1"/>
    </source>
</evidence>
<sequence length="169" mass="19058">MTLGGPWWRRIPGTCQWRERIPWSGAWTIPETTVVLLPDTRQNGPAILPAVRKHCCDGMRAQLALSESEDGEDNPDVVVVYDPKFDEYGLPVRDGGTSMTVIAYCPWCGGRLPASRRDAWFDAMEGLGLDPWEDEIPEEFHGDGWWARDLVEEAVNREHVTPEKVISPV</sequence>
<dbReference type="RefSeq" id="WP_380116543.1">
    <property type="nucleotide sequence ID" value="NZ_JBHSIU010000019.1"/>
</dbReference>
<name>A0ABV9VYH4_9ACTN</name>
<dbReference type="Pfam" id="PF22400">
    <property type="entry name" value="DUF6980"/>
    <property type="match status" value="1"/>
</dbReference>
<evidence type="ECO:0000313" key="3">
    <source>
        <dbReference type="Proteomes" id="UP001595912"/>
    </source>
</evidence>
<keyword evidence="3" id="KW-1185">Reference proteome</keyword>
<dbReference type="EMBL" id="JBHSIU010000019">
    <property type="protein sequence ID" value="MFC4999987.1"/>
    <property type="molecule type" value="Genomic_DNA"/>
</dbReference>
<accession>A0ABV9VYH4</accession>
<reference evidence="3" key="1">
    <citation type="journal article" date="2019" name="Int. J. Syst. Evol. Microbiol.">
        <title>The Global Catalogue of Microorganisms (GCM) 10K type strain sequencing project: providing services to taxonomists for standard genome sequencing and annotation.</title>
        <authorList>
            <consortium name="The Broad Institute Genomics Platform"/>
            <consortium name="The Broad Institute Genome Sequencing Center for Infectious Disease"/>
            <person name="Wu L."/>
            <person name="Ma J."/>
        </authorList>
    </citation>
    <scope>NUCLEOTIDE SEQUENCE [LARGE SCALE GENOMIC DNA]</scope>
    <source>
        <strain evidence="3">CGMCC 4.7152</strain>
    </source>
</reference>
<gene>
    <name evidence="2" type="ORF">ACFPIJ_19380</name>
</gene>
<comment type="caution">
    <text evidence="2">The sequence shown here is derived from an EMBL/GenBank/DDBJ whole genome shotgun (WGS) entry which is preliminary data.</text>
</comment>